<dbReference type="GO" id="GO:0004803">
    <property type="term" value="F:transposase activity"/>
    <property type="evidence" value="ECO:0007669"/>
    <property type="project" value="InterPro"/>
</dbReference>
<dbReference type="PANTHER" id="PTHR34322:SF2">
    <property type="entry name" value="TRANSPOSASE IS200-LIKE DOMAIN-CONTAINING PROTEIN"/>
    <property type="match status" value="1"/>
</dbReference>
<dbReference type="GO" id="GO:0006313">
    <property type="term" value="P:DNA transposition"/>
    <property type="evidence" value="ECO:0007669"/>
    <property type="project" value="InterPro"/>
</dbReference>
<dbReference type="Proteomes" id="UP000199496">
    <property type="component" value="Unassembled WGS sequence"/>
</dbReference>
<sequence>MTQPRASQISLEDTPWYHVVTRCVRRAFLCGNDPATGTSYAHRRGWIEDRILSLASIFAIDIAAYAVMSNHYHVVLRVDASRPQTWTLEQTLKRWTQLFAGPITVQRYLSDERPKMSAAELAEVEELAETYRARLHDVSWFMRVLNESIARQANREDGVKGRFWEGRFKSQALLDDQALLAAMSYVDLNPVRAGIADTPAQSNHTSIARRIRNIAHTNTEKDRETAPPDPVHIQALPPAPAIPVPMGIGSREDHAGYNQPLHPESSLRTIPQAPLLPFITENSMEYGIPFSFEDYLELTQTLGQCVHPFKPGYIPTPPKLLVRLCMDPDQFMQHAGHLLNTFGPVIGTPETLAALARRRRCQRMRGIAISRQVFTKQAA</sequence>
<accession>A0A1H9A524</accession>
<dbReference type="EMBL" id="FOFO01000004">
    <property type="protein sequence ID" value="SEP71744.1"/>
    <property type="molecule type" value="Genomic_DNA"/>
</dbReference>
<gene>
    <name evidence="3" type="ORF">SAMN05421693_10450</name>
</gene>
<evidence type="ECO:0000313" key="3">
    <source>
        <dbReference type="EMBL" id="SEP71744.1"/>
    </source>
</evidence>
<dbReference type="PANTHER" id="PTHR34322">
    <property type="entry name" value="TRANSPOSASE, Y1_TNP DOMAIN-CONTAINING"/>
    <property type="match status" value="1"/>
</dbReference>
<name>A0A1H9A524_9GAMM</name>
<dbReference type="AlphaFoldDB" id="A0A1H9A524"/>
<dbReference type="Gene3D" id="3.30.70.1290">
    <property type="entry name" value="Transposase IS200-like"/>
    <property type="match status" value="1"/>
</dbReference>
<evidence type="ECO:0000313" key="4">
    <source>
        <dbReference type="Proteomes" id="UP000199496"/>
    </source>
</evidence>
<dbReference type="GO" id="GO:0003677">
    <property type="term" value="F:DNA binding"/>
    <property type="evidence" value="ECO:0007669"/>
    <property type="project" value="InterPro"/>
</dbReference>
<organism evidence="3 4">
    <name type="scientific">Ectothiorhodospira magna</name>
    <dbReference type="NCBI Taxonomy" id="867345"/>
    <lineage>
        <taxon>Bacteria</taxon>
        <taxon>Pseudomonadati</taxon>
        <taxon>Pseudomonadota</taxon>
        <taxon>Gammaproteobacteria</taxon>
        <taxon>Chromatiales</taxon>
        <taxon>Ectothiorhodospiraceae</taxon>
        <taxon>Ectothiorhodospira</taxon>
    </lineage>
</organism>
<feature type="region of interest" description="Disordered" evidence="1">
    <location>
        <begin position="217"/>
        <end position="266"/>
    </location>
</feature>
<feature type="domain" description="Transposase IS200-like" evidence="2">
    <location>
        <begin position="12"/>
        <end position="189"/>
    </location>
</feature>
<dbReference type="RefSeq" id="WP_090203691.1">
    <property type="nucleotide sequence ID" value="NZ_FOFO01000004.1"/>
</dbReference>
<dbReference type="SUPFAM" id="SSF143422">
    <property type="entry name" value="Transposase IS200-like"/>
    <property type="match status" value="1"/>
</dbReference>
<dbReference type="SMART" id="SM01321">
    <property type="entry name" value="Y1_Tnp"/>
    <property type="match status" value="1"/>
</dbReference>
<protein>
    <recommendedName>
        <fullName evidence="2">Transposase IS200-like domain-containing protein</fullName>
    </recommendedName>
</protein>
<proteinExistence type="predicted"/>
<evidence type="ECO:0000259" key="2">
    <source>
        <dbReference type="SMART" id="SM01321"/>
    </source>
</evidence>
<dbReference type="OrthoDB" id="9814067at2"/>
<evidence type="ECO:0000256" key="1">
    <source>
        <dbReference type="SAM" id="MobiDB-lite"/>
    </source>
</evidence>
<dbReference type="STRING" id="867345.SAMN05421693_10450"/>
<dbReference type="InterPro" id="IPR036515">
    <property type="entry name" value="Transposase_17_sf"/>
</dbReference>
<reference evidence="3 4" key="1">
    <citation type="submission" date="2016-10" db="EMBL/GenBank/DDBJ databases">
        <authorList>
            <person name="de Groot N.N."/>
        </authorList>
    </citation>
    <scope>NUCLEOTIDE SEQUENCE [LARGE SCALE GENOMIC DNA]</scope>
    <source>
        <strain evidence="3 4">B7-7</strain>
    </source>
</reference>
<dbReference type="InterPro" id="IPR002686">
    <property type="entry name" value="Transposase_17"/>
</dbReference>
<keyword evidence="4" id="KW-1185">Reference proteome</keyword>